<protein>
    <recommendedName>
        <fullName evidence="3">histidinol-phosphatase</fullName>
        <ecNumber evidence="3">3.1.3.15</ecNumber>
    </recommendedName>
</protein>
<reference evidence="9" key="1">
    <citation type="submission" date="2012-10" db="EMBL/GenBank/DDBJ databases">
        <authorList>
            <person name="Sandrine L."/>
        </authorList>
    </citation>
    <scope>NUCLEOTIDE SEQUENCE</scope>
</reference>
<evidence type="ECO:0000256" key="7">
    <source>
        <dbReference type="ARBA" id="ARBA00049158"/>
    </source>
</evidence>
<dbReference type="Gene3D" id="3.20.20.140">
    <property type="entry name" value="Metal-dependent hydrolases"/>
    <property type="match status" value="1"/>
</dbReference>
<evidence type="ECO:0000256" key="1">
    <source>
        <dbReference type="ARBA" id="ARBA00004970"/>
    </source>
</evidence>
<keyword evidence="5" id="KW-0378">Hydrolase</keyword>
<evidence type="ECO:0000256" key="6">
    <source>
        <dbReference type="ARBA" id="ARBA00023102"/>
    </source>
</evidence>
<name>S0DDV2_9ZZZZ</name>
<dbReference type="GO" id="GO:0000105">
    <property type="term" value="P:L-histidine biosynthetic process"/>
    <property type="evidence" value="ECO:0007669"/>
    <property type="project" value="UniProtKB-UniPathway"/>
</dbReference>
<dbReference type="UniPathway" id="UPA00031">
    <property type="reaction ID" value="UER00013"/>
</dbReference>
<accession>S0DDV2</accession>
<feature type="domain" description="PHP" evidence="8">
    <location>
        <begin position="7"/>
        <end position="204"/>
    </location>
</feature>
<evidence type="ECO:0000259" key="8">
    <source>
        <dbReference type="Pfam" id="PF02811"/>
    </source>
</evidence>
<dbReference type="NCBIfam" id="TIGR01856">
    <property type="entry name" value="hisJ_fam"/>
    <property type="match status" value="1"/>
</dbReference>
<organism evidence="9">
    <name type="scientific">termite gut metagenome</name>
    <dbReference type="NCBI Taxonomy" id="433724"/>
    <lineage>
        <taxon>unclassified sequences</taxon>
        <taxon>metagenomes</taxon>
        <taxon>organismal metagenomes</taxon>
    </lineage>
</organism>
<dbReference type="InterPro" id="IPR004013">
    <property type="entry name" value="PHP_dom"/>
</dbReference>
<evidence type="ECO:0000256" key="2">
    <source>
        <dbReference type="ARBA" id="ARBA00009152"/>
    </source>
</evidence>
<dbReference type="EC" id="3.1.3.15" evidence="3"/>
<dbReference type="GO" id="GO:0004401">
    <property type="term" value="F:histidinol-phosphatase activity"/>
    <property type="evidence" value="ECO:0007669"/>
    <property type="project" value="UniProtKB-EC"/>
</dbReference>
<proteinExistence type="inferred from homology"/>
<gene>
    <name evidence="9" type="ORF">BN138_97</name>
</gene>
<dbReference type="InterPro" id="IPR016195">
    <property type="entry name" value="Pol/histidinol_Pase-like"/>
</dbReference>
<keyword evidence="4" id="KW-0028">Amino-acid biosynthesis</keyword>
<dbReference type="EMBL" id="HF548275">
    <property type="protein sequence ID" value="CCO20909.1"/>
    <property type="molecule type" value="Genomic_DNA"/>
</dbReference>
<dbReference type="Pfam" id="PF02811">
    <property type="entry name" value="PHP"/>
    <property type="match status" value="1"/>
</dbReference>
<comment type="catalytic activity">
    <reaction evidence="7">
        <text>L-histidinol phosphate + H2O = L-histidinol + phosphate</text>
        <dbReference type="Rhea" id="RHEA:14465"/>
        <dbReference type="ChEBI" id="CHEBI:15377"/>
        <dbReference type="ChEBI" id="CHEBI:43474"/>
        <dbReference type="ChEBI" id="CHEBI:57699"/>
        <dbReference type="ChEBI" id="CHEBI:57980"/>
        <dbReference type="EC" id="3.1.3.15"/>
    </reaction>
</comment>
<comment type="pathway">
    <text evidence="1">Amino-acid biosynthesis; L-histidine biosynthesis; L-histidine from 5-phospho-alpha-D-ribose 1-diphosphate: step 8/9.</text>
</comment>
<reference evidence="9" key="2">
    <citation type="journal article" date="2013" name="Biotechnol. Biofuels">
        <title>Mining for hemicellulases in the fungus-growing termite Pseudacanthotermes militaris using functional metagenomics.</title>
        <authorList>
            <person name="Bastien G."/>
            <person name="Arnal G."/>
            <person name="Bozonnet S."/>
            <person name="Laguerre S."/>
            <person name="Ferreira F."/>
            <person name="Faure R."/>
            <person name="Henrissat B."/>
            <person name="Lefevre F."/>
            <person name="Robe P."/>
            <person name="Bouchez O."/>
            <person name="Noirot C."/>
            <person name="Dumon C."/>
            <person name="O'Donohue M."/>
        </authorList>
    </citation>
    <scope>NUCLEOTIDE SEQUENCE</scope>
</reference>
<comment type="similarity">
    <text evidence="2">Belongs to the PHP hydrolase family. HisK subfamily.</text>
</comment>
<evidence type="ECO:0000313" key="9">
    <source>
        <dbReference type="EMBL" id="CCO20909.1"/>
    </source>
</evidence>
<keyword evidence="6" id="KW-0368">Histidine biosynthesis</keyword>
<dbReference type="SUPFAM" id="SSF89550">
    <property type="entry name" value="PHP domain-like"/>
    <property type="match status" value="1"/>
</dbReference>
<dbReference type="InterPro" id="IPR010140">
    <property type="entry name" value="Histidinol_P_phosphatase_HisJ"/>
</dbReference>
<dbReference type="AlphaFoldDB" id="S0DDV2"/>
<evidence type="ECO:0000256" key="4">
    <source>
        <dbReference type="ARBA" id="ARBA00022605"/>
    </source>
</evidence>
<evidence type="ECO:0000256" key="5">
    <source>
        <dbReference type="ARBA" id="ARBA00022801"/>
    </source>
</evidence>
<dbReference type="PANTHER" id="PTHR21039:SF0">
    <property type="entry name" value="HISTIDINOL-PHOSPHATASE"/>
    <property type="match status" value="1"/>
</dbReference>
<sequence length="278" mass="29740">MTIPSNVHTHSTFCDGKNTPEEMVQAALALGFTGLGFSSHAPAPYDPTCPGVADEAAYTAHIRTLAARYEGQIDIACGIEQDAMAPVDAGAYDYVIGSAHYLRPPGSEGPLSIDMDPQHLARLVQNWYGGDALAMVRDYYAVLAASVAQTRPTIVGHFDLVTKFNRHTPLFDEESAAYQSIALEALDAVLDAIGSYGGMLEVNTGAMARGWRDAPYPAPFLLRHAAQRGARVILSSDSHSAQTLDFAFPAALRAICGAGFTRLAVYGNKAFTDRSIED</sequence>
<evidence type="ECO:0000256" key="3">
    <source>
        <dbReference type="ARBA" id="ARBA00013085"/>
    </source>
</evidence>
<dbReference type="CDD" id="cd12110">
    <property type="entry name" value="PHP_HisPPase_Hisj_like"/>
    <property type="match status" value="1"/>
</dbReference>
<dbReference type="GO" id="GO:0005737">
    <property type="term" value="C:cytoplasm"/>
    <property type="evidence" value="ECO:0007669"/>
    <property type="project" value="TreeGrafter"/>
</dbReference>
<dbReference type="PANTHER" id="PTHR21039">
    <property type="entry name" value="HISTIDINOL PHOSPHATASE-RELATED"/>
    <property type="match status" value="1"/>
</dbReference>